<dbReference type="GO" id="GO:0004348">
    <property type="term" value="F:glucosylceramidase activity"/>
    <property type="evidence" value="ECO:0007669"/>
    <property type="project" value="UniProtKB-EC"/>
</dbReference>
<evidence type="ECO:0000313" key="6">
    <source>
        <dbReference type="Proteomes" id="UP000537326"/>
    </source>
</evidence>
<feature type="chain" id="PRO_5030850216" evidence="4">
    <location>
        <begin position="22"/>
        <end position="448"/>
    </location>
</feature>
<keyword evidence="3 5" id="KW-0378">Hydrolase</keyword>
<evidence type="ECO:0000256" key="1">
    <source>
        <dbReference type="ARBA" id="ARBA00005382"/>
    </source>
</evidence>
<keyword evidence="5" id="KW-0326">Glycosidase</keyword>
<evidence type="ECO:0000256" key="3">
    <source>
        <dbReference type="ARBA" id="ARBA00022801"/>
    </source>
</evidence>
<dbReference type="PANTHER" id="PTHR11069">
    <property type="entry name" value="GLUCOSYLCERAMIDASE"/>
    <property type="match status" value="1"/>
</dbReference>
<dbReference type="PANTHER" id="PTHR11069:SF23">
    <property type="entry name" value="LYSOSOMAL ACID GLUCOSYLCERAMIDASE"/>
    <property type="match status" value="1"/>
</dbReference>
<comment type="similarity">
    <text evidence="1">Belongs to the glycosyl hydrolase 30 family.</text>
</comment>
<dbReference type="InterPro" id="IPR017853">
    <property type="entry name" value="GH"/>
</dbReference>
<name>A0A7Y9YJ71_9ACTN</name>
<evidence type="ECO:0000256" key="4">
    <source>
        <dbReference type="SAM" id="SignalP"/>
    </source>
</evidence>
<dbReference type="Gene3D" id="3.20.20.80">
    <property type="entry name" value="Glycosidases"/>
    <property type="match status" value="1"/>
</dbReference>
<sequence length="448" mass="47757">MRVRRVVTAAASMLALVLAGAASTTPLTLASSGSTALLSTSPVDEAVRLALRPTLAAEEVTAEVVVDRSRAARGQRWIGVGAALTDASVEHLEGRADLVSLLFGQEPGSIGLEWLRLPLSATDMSTTLWAWKSGRRGVRPSRPARDALRFLRREVLPVAPDLQVMASAWTAPPAYKTSGSWFGGRLRGDRVKRYSRLLVGQARWLTAHGVPLRSISLGNEPGHTSDYPTMAISDRQLSRLARLVGPQLDALGVELWGLDHNWADLPRLDATGTDGLDAIALHCYDGLPADAADLTLPWLVTECTGTDDGPISTFAWDSQHLVVDAVAAGSSGLLMWNLALSPGWRGAFGGCWTCRGLVTIDGDTVRREAEFFTLAHLHRAAPAGSRAAPVTISGPVIASGFRSAGRAGVYGFNTSDQTLTVRVRSTDGALASVHEVGPYEVFSWVGRD</sequence>
<gene>
    <name evidence="5" type="ORF">BKA05_003812</name>
</gene>
<reference evidence="5 6" key="1">
    <citation type="submission" date="2020-07" db="EMBL/GenBank/DDBJ databases">
        <title>Sequencing the genomes of 1000 actinobacteria strains.</title>
        <authorList>
            <person name="Klenk H.-P."/>
        </authorList>
    </citation>
    <scope>NUCLEOTIDE SEQUENCE [LARGE SCALE GENOMIC DNA]</scope>
    <source>
        <strain evidence="5 6">DSM 18248</strain>
    </source>
</reference>
<keyword evidence="2 4" id="KW-0732">Signal</keyword>
<dbReference type="Proteomes" id="UP000537326">
    <property type="component" value="Unassembled WGS sequence"/>
</dbReference>
<dbReference type="EC" id="3.2.1.45" evidence="5"/>
<dbReference type="GO" id="GO:0016020">
    <property type="term" value="C:membrane"/>
    <property type="evidence" value="ECO:0007669"/>
    <property type="project" value="GOC"/>
</dbReference>
<keyword evidence="6" id="KW-1185">Reference proteome</keyword>
<feature type="signal peptide" evidence="4">
    <location>
        <begin position="1"/>
        <end position="21"/>
    </location>
</feature>
<organism evidence="5 6">
    <name type="scientific">Nocardioides marinus</name>
    <dbReference type="NCBI Taxonomy" id="374514"/>
    <lineage>
        <taxon>Bacteria</taxon>
        <taxon>Bacillati</taxon>
        <taxon>Actinomycetota</taxon>
        <taxon>Actinomycetes</taxon>
        <taxon>Propionibacteriales</taxon>
        <taxon>Nocardioidaceae</taxon>
        <taxon>Nocardioides</taxon>
    </lineage>
</organism>
<comment type="caution">
    <text evidence="5">The sequence shown here is derived from an EMBL/GenBank/DDBJ whole genome shotgun (WGS) entry which is preliminary data.</text>
</comment>
<protein>
    <submittedName>
        <fullName evidence="5">Glucosylceramidase</fullName>
        <ecNumber evidence="5">3.2.1.45</ecNumber>
    </submittedName>
</protein>
<dbReference type="RefSeq" id="WP_179532862.1">
    <property type="nucleotide sequence ID" value="NZ_BAAAPP010000002.1"/>
</dbReference>
<evidence type="ECO:0000313" key="5">
    <source>
        <dbReference type="EMBL" id="NYI12297.1"/>
    </source>
</evidence>
<dbReference type="AlphaFoldDB" id="A0A7Y9YJ71"/>
<dbReference type="GO" id="GO:0006680">
    <property type="term" value="P:glucosylceramide catabolic process"/>
    <property type="evidence" value="ECO:0007669"/>
    <property type="project" value="TreeGrafter"/>
</dbReference>
<dbReference type="EMBL" id="JACBZI010000001">
    <property type="protein sequence ID" value="NYI12297.1"/>
    <property type="molecule type" value="Genomic_DNA"/>
</dbReference>
<dbReference type="Gene3D" id="2.60.40.1180">
    <property type="entry name" value="Golgi alpha-mannosidase II"/>
    <property type="match status" value="1"/>
</dbReference>
<evidence type="ECO:0000256" key="2">
    <source>
        <dbReference type="ARBA" id="ARBA00022729"/>
    </source>
</evidence>
<dbReference type="SUPFAM" id="SSF51445">
    <property type="entry name" value="(Trans)glycosidases"/>
    <property type="match status" value="1"/>
</dbReference>
<proteinExistence type="inferred from homology"/>
<dbReference type="InterPro" id="IPR001139">
    <property type="entry name" value="Glyco_hydro_30"/>
</dbReference>
<dbReference type="InterPro" id="IPR013780">
    <property type="entry name" value="Glyco_hydro_b"/>
</dbReference>
<accession>A0A7Y9YJ71</accession>